<dbReference type="PROSITE" id="PS50157">
    <property type="entry name" value="ZINC_FINGER_C2H2_2"/>
    <property type="match status" value="1"/>
</dbReference>
<organism evidence="3 4">
    <name type="scientific">Schistosoma japonicum</name>
    <name type="common">Blood fluke</name>
    <dbReference type="NCBI Taxonomy" id="6182"/>
    <lineage>
        <taxon>Eukaryota</taxon>
        <taxon>Metazoa</taxon>
        <taxon>Spiralia</taxon>
        <taxon>Lophotrochozoa</taxon>
        <taxon>Platyhelminthes</taxon>
        <taxon>Trematoda</taxon>
        <taxon>Digenea</taxon>
        <taxon>Strigeidida</taxon>
        <taxon>Schistosomatoidea</taxon>
        <taxon>Schistosomatidae</taxon>
        <taxon>Schistosoma</taxon>
    </lineage>
</organism>
<dbReference type="EMBL" id="SKCS01000009">
    <property type="protein sequence ID" value="TNN21166.1"/>
    <property type="molecule type" value="Genomic_DNA"/>
</dbReference>
<dbReference type="AlphaFoldDB" id="A0A4Z2DXC8"/>
<gene>
    <name evidence="3" type="ORF">EWB00_010925</name>
</gene>
<dbReference type="GO" id="GO:0003677">
    <property type="term" value="F:DNA binding"/>
    <property type="evidence" value="ECO:0007669"/>
    <property type="project" value="UniProtKB-KW"/>
</dbReference>
<dbReference type="STRING" id="6182.A0A4Z2DXC8"/>
<dbReference type="InterPro" id="IPR036236">
    <property type="entry name" value="Znf_C2H2_sf"/>
</dbReference>
<evidence type="ECO:0000259" key="2">
    <source>
        <dbReference type="PROSITE" id="PS50157"/>
    </source>
</evidence>
<name>A0A4Z2DXC8_SCHJA</name>
<dbReference type="SMART" id="SM00355">
    <property type="entry name" value="ZnF_C2H2"/>
    <property type="match status" value="3"/>
</dbReference>
<reference evidence="3 4" key="1">
    <citation type="submission" date="2019-03" db="EMBL/GenBank/DDBJ databases">
        <title>An improved genome assembly of the fluke Schistosoma japonicum.</title>
        <authorList>
            <person name="Hu W."/>
            <person name="Luo F."/>
            <person name="Yin M."/>
            <person name="Mo X."/>
            <person name="Sun C."/>
            <person name="Wu Q."/>
            <person name="Zhu B."/>
            <person name="Xiang M."/>
            <person name="Wang J."/>
            <person name="Wang Y."/>
            <person name="Zhang T."/>
            <person name="Xu B."/>
            <person name="Zheng H."/>
            <person name="Feng Z."/>
        </authorList>
    </citation>
    <scope>NUCLEOTIDE SEQUENCE [LARGE SCALE GENOMIC DNA]</scope>
    <source>
        <strain evidence="3">HuSjv2</strain>
        <tissue evidence="3">Worms</tissue>
    </source>
</reference>
<dbReference type="PROSITE" id="PS00028">
    <property type="entry name" value="ZINC_FINGER_C2H2_1"/>
    <property type="match status" value="1"/>
</dbReference>
<accession>A0A4Z2DXC8</accession>
<dbReference type="OrthoDB" id="6269337at2759"/>
<feature type="domain" description="C2H2-type" evidence="2">
    <location>
        <begin position="487"/>
        <end position="514"/>
    </location>
</feature>
<keyword evidence="4" id="KW-1185">Reference proteome</keyword>
<keyword evidence="1" id="KW-0862">Zinc</keyword>
<comment type="caution">
    <text evidence="3">The sequence shown here is derived from an EMBL/GenBank/DDBJ whole genome shotgun (WGS) entry which is preliminary data.</text>
</comment>
<evidence type="ECO:0000256" key="1">
    <source>
        <dbReference type="PROSITE-ProRule" id="PRU00042"/>
    </source>
</evidence>
<evidence type="ECO:0000313" key="3">
    <source>
        <dbReference type="EMBL" id="TNN21166.1"/>
    </source>
</evidence>
<keyword evidence="1" id="KW-0479">Metal-binding</keyword>
<dbReference type="InterPro" id="IPR013087">
    <property type="entry name" value="Znf_C2H2_type"/>
</dbReference>
<protein>
    <submittedName>
        <fullName evidence="3">DNA-binding protein</fullName>
    </submittedName>
</protein>
<sequence length="537" mass="61199">MSLDDVISDHESNQCLFICTKCGAEYVTRDMLAMHMMDSARAGMCIETDAVNHTTSVTNNTNHKITLCDDLINSDKLETQKHNETSNTFNGLSCRPSLTNWMNEQTEPMFNILFNQLTLPHLYSIQNPSASNSENNISSLHTNPTNCKLLSAFEGNVSSFRGCRINRDHSSSFIDVQNNKNLQNLLLNFQHPTTSISPNIKTNFVQSLKINKSDVNSKSPITDSVRILNEKSMSNDCKTKLKSTSDEILPSQPSVSPVYSLIKTLAGYNDTSTSNCDITKSVKLLGGIEFTNKNQKFINDMLYKSQKESQESLKVDALDSNLKCIESHTISENRELFDVKLNEFQDHCLTVKRSRSLPSPRALRNQQINHEKACSAMEENSKLLKTKNMNDSDGILHKTQRDRRCYKKSGFKNLRKFINYNCSKFTIPKNSHFISGVQNCHHYDKISMNSGYFNNRQFDINHPNINVSEINNQKISKTDNYQMIFPYICEYCQIGFVQQALYCLHMGMHCVNNPFKCNMCAQTCLDVYDFIGHTLHF</sequence>
<dbReference type="SUPFAM" id="SSF57667">
    <property type="entry name" value="beta-beta-alpha zinc fingers"/>
    <property type="match status" value="1"/>
</dbReference>
<proteinExistence type="predicted"/>
<dbReference type="Gene3D" id="3.30.160.60">
    <property type="entry name" value="Classic Zinc Finger"/>
    <property type="match status" value="1"/>
</dbReference>
<dbReference type="Proteomes" id="UP000311919">
    <property type="component" value="Unassembled WGS sequence"/>
</dbReference>
<evidence type="ECO:0000313" key="4">
    <source>
        <dbReference type="Proteomes" id="UP000311919"/>
    </source>
</evidence>
<keyword evidence="1" id="KW-0863">Zinc-finger</keyword>
<keyword evidence="3" id="KW-0238">DNA-binding</keyword>
<dbReference type="GO" id="GO:0008270">
    <property type="term" value="F:zinc ion binding"/>
    <property type="evidence" value="ECO:0007669"/>
    <property type="project" value="UniProtKB-KW"/>
</dbReference>